<evidence type="ECO:0000313" key="10">
    <source>
        <dbReference type="EMBL" id="GAB48864.1"/>
    </source>
</evidence>
<dbReference type="GO" id="GO:0042910">
    <property type="term" value="F:xenobiotic transmembrane transporter activity"/>
    <property type="evidence" value="ECO:0007669"/>
    <property type="project" value="InterPro"/>
</dbReference>
<dbReference type="STRING" id="1089455.MOPEL_083_00690"/>
<dbReference type="RefSeq" id="WP_009482762.1">
    <property type="nucleotide sequence ID" value="NZ_BAFE01000061.1"/>
</dbReference>
<feature type="transmembrane region" description="Helical" evidence="9">
    <location>
        <begin position="430"/>
        <end position="450"/>
    </location>
</feature>
<evidence type="ECO:0000256" key="4">
    <source>
        <dbReference type="ARBA" id="ARBA00022475"/>
    </source>
</evidence>
<evidence type="ECO:0000256" key="1">
    <source>
        <dbReference type="ARBA" id="ARBA00004651"/>
    </source>
</evidence>
<keyword evidence="11" id="KW-1185">Reference proteome</keyword>
<keyword evidence="6 9" id="KW-1133">Transmembrane helix</keyword>
<dbReference type="AlphaFoldDB" id="H5UT06"/>
<evidence type="ECO:0000256" key="5">
    <source>
        <dbReference type="ARBA" id="ARBA00022692"/>
    </source>
</evidence>
<name>H5UT06_9MICO</name>
<feature type="transmembrane region" description="Helical" evidence="9">
    <location>
        <begin position="36"/>
        <end position="56"/>
    </location>
</feature>
<feature type="transmembrane region" description="Helical" evidence="9">
    <location>
        <begin position="340"/>
        <end position="360"/>
    </location>
</feature>
<dbReference type="eggNOG" id="COG0534">
    <property type="taxonomic scope" value="Bacteria"/>
</dbReference>
<evidence type="ECO:0000256" key="8">
    <source>
        <dbReference type="SAM" id="MobiDB-lite"/>
    </source>
</evidence>
<keyword evidence="3" id="KW-0813">Transport</keyword>
<dbReference type="Proteomes" id="UP000004367">
    <property type="component" value="Unassembled WGS sequence"/>
</dbReference>
<accession>H5UT06</accession>
<dbReference type="PANTHER" id="PTHR42893">
    <property type="entry name" value="PROTEIN DETOXIFICATION 44, CHLOROPLASTIC-RELATED"/>
    <property type="match status" value="1"/>
</dbReference>
<dbReference type="InterPro" id="IPR002528">
    <property type="entry name" value="MATE_fam"/>
</dbReference>
<feature type="region of interest" description="Disordered" evidence="8">
    <location>
        <begin position="1"/>
        <end position="25"/>
    </location>
</feature>
<keyword evidence="7 9" id="KW-0472">Membrane</keyword>
<feature type="transmembrane region" description="Helical" evidence="9">
    <location>
        <begin position="154"/>
        <end position="179"/>
    </location>
</feature>
<dbReference type="GO" id="GO:0015297">
    <property type="term" value="F:antiporter activity"/>
    <property type="evidence" value="ECO:0007669"/>
    <property type="project" value="InterPro"/>
</dbReference>
<keyword evidence="4" id="KW-1003">Cell membrane</keyword>
<proteinExistence type="inferred from homology"/>
<dbReference type="InterPro" id="IPR044644">
    <property type="entry name" value="DinF-like"/>
</dbReference>
<dbReference type="InterPro" id="IPR048279">
    <property type="entry name" value="MdtK-like"/>
</dbReference>
<dbReference type="PANTHER" id="PTHR42893:SF46">
    <property type="entry name" value="PROTEIN DETOXIFICATION 44, CHLOROPLASTIC"/>
    <property type="match status" value="1"/>
</dbReference>
<feature type="transmembrane region" description="Helical" evidence="9">
    <location>
        <begin position="366"/>
        <end position="390"/>
    </location>
</feature>
<evidence type="ECO:0000256" key="9">
    <source>
        <dbReference type="SAM" id="Phobius"/>
    </source>
</evidence>
<sequence length="470" mass="47564">MNTAGPTDPDHDATTAGSPETRPDDVLDTTALRREILRLAVPALLTLVAEPLFLLADTSIVGHLGTTPLAGLGVASTILGTAVGVFVFLAYATTALVSRRLGAGAEDAALAAGLDGLWLALLLGVGTGLVLGVGAPALVGLFGVDAAVAAQAVAYLQISALGVPAMLAVLALTGVLRGLQDTRTPLVAATLGFGANILLNTVLVYGAGLGIAGSAWGTVAAQTGMAVGLGIVVFRAARRHGARLRPHPGAVTRAAASGVPLLLRTLSLRAVVLLTTWVAAHYGATTLAAHQVAWTLWTFLSFALDALAIAGQALIGKALGAGDVVGTRAMTELMSRWSRGFGVVLGLALAALSPVLPWLFTTDPGVRAALTVGILVLAAGQPVAAQAFLLDGVLIGAGDARWLARVGLLLLIVYLPVVGILVAVQGPLEAAGSGAALAAIWAGFQVFMIGRAVVLTRRARQDTWLVTGLQ</sequence>
<feature type="transmembrane region" description="Helical" evidence="9">
    <location>
        <begin position="68"/>
        <end position="97"/>
    </location>
</feature>
<feature type="transmembrane region" description="Helical" evidence="9">
    <location>
        <begin position="214"/>
        <end position="237"/>
    </location>
</feature>
<evidence type="ECO:0000256" key="2">
    <source>
        <dbReference type="ARBA" id="ARBA00010199"/>
    </source>
</evidence>
<feature type="transmembrane region" description="Helical" evidence="9">
    <location>
        <begin position="117"/>
        <end position="142"/>
    </location>
</feature>
<comment type="similarity">
    <text evidence="2">Belongs to the multi antimicrobial extrusion (MATE) (TC 2.A.66.1) family.</text>
</comment>
<dbReference type="NCBIfam" id="TIGR00797">
    <property type="entry name" value="matE"/>
    <property type="match status" value="1"/>
</dbReference>
<dbReference type="Pfam" id="PF01554">
    <property type="entry name" value="MatE"/>
    <property type="match status" value="2"/>
</dbReference>
<feature type="transmembrane region" description="Helical" evidence="9">
    <location>
        <begin position="296"/>
        <end position="319"/>
    </location>
</feature>
<evidence type="ECO:0000256" key="6">
    <source>
        <dbReference type="ARBA" id="ARBA00022989"/>
    </source>
</evidence>
<comment type="subcellular location">
    <subcellularLocation>
        <location evidence="1">Cell membrane</location>
        <topology evidence="1">Multi-pass membrane protein</topology>
    </subcellularLocation>
</comment>
<feature type="transmembrane region" description="Helical" evidence="9">
    <location>
        <begin position="266"/>
        <end position="284"/>
    </location>
</feature>
<evidence type="ECO:0000313" key="11">
    <source>
        <dbReference type="Proteomes" id="UP000004367"/>
    </source>
</evidence>
<dbReference type="GO" id="GO:0005886">
    <property type="term" value="C:plasma membrane"/>
    <property type="evidence" value="ECO:0007669"/>
    <property type="project" value="UniProtKB-SubCell"/>
</dbReference>
<dbReference type="CDD" id="cd13136">
    <property type="entry name" value="MATE_DinF_like"/>
    <property type="match status" value="1"/>
</dbReference>
<evidence type="ECO:0000256" key="7">
    <source>
        <dbReference type="ARBA" id="ARBA00023136"/>
    </source>
</evidence>
<feature type="transmembrane region" description="Helical" evidence="9">
    <location>
        <begin position="186"/>
        <end position="208"/>
    </location>
</feature>
<organism evidence="10 11">
    <name type="scientific">Mobilicoccus pelagius NBRC 104925</name>
    <dbReference type="NCBI Taxonomy" id="1089455"/>
    <lineage>
        <taxon>Bacteria</taxon>
        <taxon>Bacillati</taxon>
        <taxon>Actinomycetota</taxon>
        <taxon>Actinomycetes</taxon>
        <taxon>Micrococcales</taxon>
        <taxon>Dermatophilaceae</taxon>
        <taxon>Mobilicoccus</taxon>
    </lineage>
</organism>
<dbReference type="PIRSF" id="PIRSF006603">
    <property type="entry name" value="DinF"/>
    <property type="match status" value="1"/>
</dbReference>
<comment type="caution">
    <text evidence="10">The sequence shown here is derived from an EMBL/GenBank/DDBJ whole genome shotgun (WGS) entry which is preliminary data.</text>
</comment>
<keyword evidence="5 9" id="KW-0812">Transmembrane</keyword>
<gene>
    <name evidence="10" type="ORF">MOPEL_083_00690</name>
</gene>
<feature type="transmembrane region" description="Helical" evidence="9">
    <location>
        <begin position="402"/>
        <end position="424"/>
    </location>
</feature>
<evidence type="ECO:0000256" key="3">
    <source>
        <dbReference type="ARBA" id="ARBA00022448"/>
    </source>
</evidence>
<protein>
    <submittedName>
        <fullName evidence="10">Putative MatE family transporter</fullName>
    </submittedName>
</protein>
<reference evidence="10 11" key="1">
    <citation type="submission" date="2012-02" db="EMBL/GenBank/DDBJ databases">
        <title>Whole genome shotgun sequence of Mobilicoccus pelagius NBRC 104925.</title>
        <authorList>
            <person name="Yoshida Y."/>
            <person name="Hosoyama A."/>
            <person name="Tsuchikane K."/>
            <person name="Katsumata H."/>
            <person name="Yamazaki S."/>
            <person name="Fujita N."/>
        </authorList>
    </citation>
    <scope>NUCLEOTIDE SEQUENCE [LARGE SCALE GENOMIC DNA]</scope>
    <source>
        <strain evidence="10 11">NBRC 104925</strain>
    </source>
</reference>
<dbReference type="EMBL" id="BAFE01000061">
    <property type="protein sequence ID" value="GAB48864.1"/>
    <property type="molecule type" value="Genomic_DNA"/>
</dbReference>